<feature type="domain" description="Protein kinase" evidence="7">
    <location>
        <begin position="15"/>
        <end position="275"/>
    </location>
</feature>
<dbReference type="PANTHER" id="PTHR43289:SF34">
    <property type="entry name" value="SERINE_THREONINE-PROTEIN KINASE YBDM-RELATED"/>
    <property type="match status" value="1"/>
</dbReference>
<proteinExistence type="predicted"/>
<dbReference type="InterPro" id="IPR017441">
    <property type="entry name" value="Protein_kinase_ATP_BS"/>
</dbReference>
<evidence type="ECO:0000256" key="6">
    <source>
        <dbReference type="SAM" id="MobiDB-lite"/>
    </source>
</evidence>
<keyword evidence="4 5" id="KW-0067">ATP-binding</keyword>
<dbReference type="GO" id="GO:0016301">
    <property type="term" value="F:kinase activity"/>
    <property type="evidence" value="ECO:0007669"/>
    <property type="project" value="UniProtKB-KW"/>
</dbReference>
<evidence type="ECO:0000259" key="7">
    <source>
        <dbReference type="PROSITE" id="PS50011"/>
    </source>
</evidence>
<evidence type="ECO:0000256" key="5">
    <source>
        <dbReference type="PROSITE-ProRule" id="PRU10141"/>
    </source>
</evidence>
<dbReference type="CDD" id="cd14014">
    <property type="entry name" value="STKc_PknB_like"/>
    <property type="match status" value="1"/>
</dbReference>
<evidence type="ECO:0000313" key="8">
    <source>
        <dbReference type="EMBL" id="UYQ63714.1"/>
    </source>
</evidence>
<dbReference type="EMBL" id="CP107567">
    <property type="protein sequence ID" value="UYQ63714.1"/>
    <property type="molecule type" value="Genomic_DNA"/>
</dbReference>
<keyword evidence="2 5" id="KW-0547">Nucleotide-binding</keyword>
<sequence length="609" mass="61597">MQALEPEEPRRIGAYQLLGRLGAGGMGRVYLGRSTGGRTVAVKVVHPHFALDGEFRARFRREVEAARRVGGEWTATVLDADPDAPQPWVATGYVAGPALAEAVAQHGPLPGRSVRLLGRGLAQALTAVHTVGLVHRDVKPSNVLLTLEGPRLIDFGIVRATDGTASLTSTGASVGSPGYMAPEQILGRRVTGAADVFSLGATLAYAATGEAPFPGDSSAALLYKVVHDEPELGSLDGELRDLVAACLDKDPAARPAPAEIAARLLPDAESGDGWLPTAMVEQISRAAVALLHLESSPMTDAPAPGLSGPVAFSSPAVGVFGPPLPEAPPAPAAPGHQPSVQSPVGAAARGPSAYGGDVQGPPTQRPPGQGATGQGPVGPAAAAGRWPSDTPGVQPGPSVPSVNGVAIAAGPVRRGRQISCGLALAVACAVAAVTVGSAFLLEWWPGKGDSDKGGSGTAQPPAGGDSDAAPPSGSADRAGAVPSAAAVPSALIGTWTGDVEAPTTFSAHVLTLEITAGEQNDMVARSTDHLVLSNVAEFKCHALGKLVSATDTAVRVQESVDPQRPNPPGQCQTASVVWVFTLQEDGTLRYEPEGAAPGRQSGTLTKSAG</sequence>
<dbReference type="SMART" id="SM00220">
    <property type="entry name" value="S_TKc"/>
    <property type="match status" value="1"/>
</dbReference>
<feature type="compositionally biased region" description="Low complexity" evidence="6">
    <location>
        <begin position="377"/>
        <end position="399"/>
    </location>
</feature>
<evidence type="ECO:0000256" key="1">
    <source>
        <dbReference type="ARBA" id="ARBA00022679"/>
    </source>
</evidence>
<dbReference type="Gene3D" id="3.30.200.20">
    <property type="entry name" value="Phosphorylase Kinase, domain 1"/>
    <property type="match status" value="1"/>
</dbReference>
<feature type="region of interest" description="Disordered" evidence="6">
    <location>
        <begin position="322"/>
        <end position="399"/>
    </location>
</feature>
<dbReference type="PROSITE" id="PS00107">
    <property type="entry name" value="PROTEIN_KINASE_ATP"/>
    <property type="match status" value="1"/>
</dbReference>
<evidence type="ECO:0000256" key="4">
    <source>
        <dbReference type="ARBA" id="ARBA00022840"/>
    </source>
</evidence>
<evidence type="ECO:0000313" key="9">
    <source>
        <dbReference type="Proteomes" id="UP001163878"/>
    </source>
</evidence>
<keyword evidence="9" id="KW-1185">Reference proteome</keyword>
<evidence type="ECO:0000256" key="2">
    <source>
        <dbReference type="ARBA" id="ARBA00022741"/>
    </source>
</evidence>
<dbReference type="PANTHER" id="PTHR43289">
    <property type="entry name" value="MITOGEN-ACTIVATED PROTEIN KINASE KINASE KINASE 20-RELATED"/>
    <property type="match status" value="1"/>
</dbReference>
<feature type="region of interest" description="Disordered" evidence="6">
    <location>
        <begin position="590"/>
        <end position="609"/>
    </location>
</feature>
<dbReference type="Pfam" id="PF00069">
    <property type="entry name" value="Pkinase"/>
    <property type="match status" value="1"/>
</dbReference>
<dbReference type="Proteomes" id="UP001163878">
    <property type="component" value="Chromosome"/>
</dbReference>
<dbReference type="PROSITE" id="PS00108">
    <property type="entry name" value="PROTEIN_KINASE_ST"/>
    <property type="match status" value="1"/>
</dbReference>
<feature type="compositionally biased region" description="Pro residues" evidence="6">
    <location>
        <begin position="322"/>
        <end position="332"/>
    </location>
</feature>
<feature type="compositionally biased region" description="Low complexity" evidence="6">
    <location>
        <begin position="359"/>
        <end position="369"/>
    </location>
</feature>
<dbReference type="InterPro" id="IPR011009">
    <property type="entry name" value="Kinase-like_dom_sf"/>
</dbReference>
<dbReference type="PROSITE" id="PS50011">
    <property type="entry name" value="PROTEIN_KINASE_DOM"/>
    <property type="match status" value="1"/>
</dbReference>
<dbReference type="InterPro" id="IPR000719">
    <property type="entry name" value="Prot_kinase_dom"/>
</dbReference>
<feature type="compositionally biased region" description="Polar residues" evidence="6">
    <location>
        <begin position="600"/>
        <end position="609"/>
    </location>
</feature>
<dbReference type="SUPFAM" id="SSF56112">
    <property type="entry name" value="Protein kinase-like (PK-like)"/>
    <property type="match status" value="1"/>
</dbReference>
<keyword evidence="3 8" id="KW-0418">Kinase</keyword>
<reference evidence="8" key="1">
    <citation type="submission" date="2022-10" db="EMBL/GenBank/DDBJ databases">
        <title>Cytochrome P450 Catalyzes Benzene Ring Formation in the Biosynthesis of Trialkyl-Substituted Aromatic Polyketides.</title>
        <authorList>
            <person name="Zhao E."/>
            <person name="Ge H."/>
        </authorList>
    </citation>
    <scope>NUCLEOTIDE SEQUENCE</scope>
    <source>
        <strain evidence="8">NA0869</strain>
    </source>
</reference>
<gene>
    <name evidence="8" type="ORF">OGH68_21130</name>
</gene>
<name>A0ABY6IAI8_STRPE</name>
<organism evidence="8 9">
    <name type="scientific">Streptomyces peucetius</name>
    <dbReference type="NCBI Taxonomy" id="1950"/>
    <lineage>
        <taxon>Bacteria</taxon>
        <taxon>Bacillati</taxon>
        <taxon>Actinomycetota</taxon>
        <taxon>Actinomycetes</taxon>
        <taxon>Kitasatosporales</taxon>
        <taxon>Streptomycetaceae</taxon>
        <taxon>Streptomyces</taxon>
    </lineage>
</organism>
<accession>A0ABY6IAI8</accession>
<feature type="compositionally biased region" description="Low complexity" evidence="6">
    <location>
        <begin position="460"/>
        <end position="480"/>
    </location>
</feature>
<feature type="region of interest" description="Disordered" evidence="6">
    <location>
        <begin position="448"/>
        <end position="480"/>
    </location>
</feature>
<dbReference type="InterPro" id="IPR008271">
    <property type="entry name" value="Ser/Thr_kinase_AS"/>
</dbReference>
<protein>
    <submittedName>
        <fullName evidence="8">Protein kinase</fullName>
    </submittedName>
</protein>
<dbReference type="RefSeq" id="WP_264246268.1">
    <property type="nucleotide sequence ID" value="NZ_CP107567.1"/>
</dbReference>
<evidence type="ECO:0000256" key="3">
    <source>
        <dbReference type="ARBA" id="ARBA00022777"/>
    </source>
</evidence>
<keyword evidence="1" id="KW-0808">Transferase</keyword>
<dbReference type="Gene3D" id="1.10.510.10">
    <property type="entry name" value="Transferase(Phosphotransferase) domain 1"/>
    <property type="match status" value="1"/>
</dbReference>
<feature type="binding site" evidence="5">
    <location>
        <position position="43"/>
    </location>
    <ligand>
        <name>ATP</name>
        <dbReference type="ChEBI" id="CHEBI:30616"/>
    </ligand>
</feature>